<protein>
    <submittedName>
        <fullName evidence="1">Uncharacterized protein</fullName>
    </submittedName>
</protein>
<dbReference type="AlphaFoldDB" id="A0A2G9Y929"/>
<gene>
    <name evidence="1" type="ORF">COX46_05075</name>
</gene>
<reference evidence="1 2" key="1">
    <citation type="submission" date="2017-09" db="EMBL/GenBank/DDBJ databases">
        <title>Depth-based differentiation of microbial function through sediment-hosted aquifers and enrichment of novel symbionts in the deep terrestrial subsurface.</title>
        <authorList>
            <person name="Probst A.J."/>
            <person name="Ladd B."/>
            <person name="Jarett J.K."/>
            <person name="Geller-Mcgrath D.E."/>
            <person name="Sieber C.M."/>
            <person name="Emerson J.B."/>
            <person name="Anantharaman K."/>
            <person name="Thomas B.C."/>
            <person name="Malmstrom R."/>
            <person name="Stieglmeier M."/>
            <person name="Klingl A."/>
            <person name="Woyke T."/>
            <person name="Ryan C.M."/>
            <person name="Banfield J.F."/>
        </authorList>
    </citation>
    <scope>NUCLEOTIDE SEQUENCE [LARGE SCALE GENOMIC DNA]</scope>
    <source>
        <strain evidence="1">CG23_combo_of_CG06-09_8_20_14_all_48_7</strain>
    </source>
</reference>
<comment type="caution">
    <text evidence="1">The sequence shown here is derived from an EMBL/GenBank/DDBJ whole genome shotgun (WGS) entry which is preliminary data.</text>
</comment>
<sequence length="120" mass="13816">DDGSYAYAPACLINVFRSSKNGRFYLITNSADGPCTNCDPRNKLYIAELDTKTFCIKKESFTNIEHWETKEGQPVPIRFSNFRWFEDRETKDVVLYLTPSGPQGEGLDSNSYRYDIQLPE</sequence>
<name>A0A2G9Y929_9BACT</name>
<accession>A0A2G9Y929</accession>
<evidence type="ECO:0000313" key="1">
    <source>
        <dbReference type="EMBL" id="PIP15748.1"/>
    </source>
</evidence>
<dbReference type="Proteomes" id="UP000230392">
    <property type="component" value="Unassembled WGS sequence"/>
</dbReference>
<feature type="non-terminal residue" evidence="1">
    <location>
        <position position="1"/>
    </location>
</feature>
<dbReference type="EMBL" id="PCRF01000248">
    <property type="protein sequence ID" value="PIP15748.1"/>
    <property type="molecule type" value="Genomic_DNA"/>
</dbReference>
<evidence type="ECO:0000313" key="2">
    <source>
        <dbReference type="Proteomes" id="UP000230392"/>
    </source>
</evidence>
<organism evidence="1 2">
    <name type="scientific">bacterium (Candidatus Ratteibacteria) CG23_combo_of_CG06-09_8_20_14_all_48_7</name>
    <dbReference type="NCBI Taxonomy" id="2014292"/>
    <lineage>
        <taxon>Bacteria</taxon>
        <taxon>Candidatus Ratteibacteria</taxon>
    </lineage>
</organism>
<proteinExistence type="predicted"/>